<dbReference type="GO" id="GO:0141196">
    <property type="term" value="P:transposable element silencing by piRNA-mediated DNA methylation"/>
    <property type="evidence" value="ECO:0007669"/>
    <property type="project" value="Ensembl"/>
</dbReference>
<dbReference type="GO" id="GO:0006457">
    <property type="term" value="P:protein folding"/>
    <property type="evidence" value="ECO:0007669"/>
    <property type="project" value="Ensembl"/>
</dbReference>
<dbReference type="SUPFAM" id="SSF48452">
    <property type="entry name" value="TPR-like"/>
    <property type="match status" value="1"/>
</dbReference>
<proteinExistence type="inferred from homology"/>
<organism evidence="8 9">
    <name type="scientific">Salvator merianae</name>
    <name type="common">Argentine black and white tegu</name>
    <name type="synonym">Tupinambis merianae</name>
    <dbReference type="NCBI Taxonomy" id="96440"/>
    <lineage>
        <taxon>Eukaryota</taxon>
        <taxon>Metazoa</taxon>
        <taxon>Chordata</taxon>
        <taxon>Craniata</taxon>
        <taxon>Vertebrata</taxon>
        <taxon>Euteleostomi</taxon>
        <taxon>Lepidosauria</taxon>
        <taxon>Squamata</taxon>
        <taxon>Bifurcata</taxon>
        <taxon>Unidentata</taxon>
        <taxon>Episquamata</taxon>
        <taxon>Laterata</taxon>
        <taxon>Teiioidea</taxon>
        <taxon>Teiidae</taxon>
        <taxon>Salvator</taxon>
    </lineage>
</organism>
<evidence type="ECO:0000256" key="1">
    <source>
        <dbReference type="ARBA" id="ARBA00009648"/>
    </source>
</evidence>
<evidence type="ECO:0000256" key="2">
    <source>
        <dbReference type="ARBA" id="ARBA00022737"/>
    </source>
</evidence>
<keyword evidence="4" id="KW-0413">Isomerase</keyword>
<dbReference type="InterPro" id="IPR011990">
    <property type="entry name" value="TPR-like_helical_dom_sf"/>
</dbReference>
<feature type="region of interest" description="Disordered" evidence="6">
    <location>
        <begin position="1"/>
        <end position="21"/>
    </location>
</feature>
<dbReference type="GO" id="GO:0015630">
    <property type="term" value="C:microtubule cytoskeleton"/>
    <property type="evidence" value="ECO:0007669"/>
    <property type="project" value="Ensembl"/>
</dbReference>
<dbReference type="GO" id="GO:0051879">
    <property type="term" value="F:Hsp90 protein binding"/>
    <property type="evidence" value="ECO:0007669"/>
    <property type="project" value="Ensembl"/>
</dbReference>
<keyword evidence="3 5" id="KW-0802">TPR repeat</keyword>
<reference evidence="8" key="2">
    <citation type="submission" date="2025-09" db="UniProtKB">
        <authorList>
            <consortium name="Ensembl"/>
        </authorList>
    </citation>
    <scope>IDENTIFICATION</scope>
</reference>
<keyword evidence="4" id="KW-0697">Rotamase</keyword>
<dbReference type="GO" id="GO:0003755">
    <property type="term" value="F:peptidyl-prolyl cis-trans isomerase activity"/>
    <property type="evidence" value="ECO:0007669"/>
    <property type="project" value="UniProtKB-KW"/>
</dbReference>
<comment type="similarity">
    <text evidence="1">Belongs to the FKBP6 family.</text>
</comment>
<dbReference type="PROSITE" id="PS50059">
    <property type="entry name" value="FKBP_PPIASE"/>
    <property type="match status" value="1"/>
</dbReference>
<dbReference type="GO" id="GO:0005829">
    <property type="term" value="C:cytosol"/>
    <property type="evidence" value="ECO:0007669"/>
    <property type="project" value="Ensembl"/>
</dbReference>
<dbReference type="Gene3D" id="1.25.40.10">
    <property type="entry name" value="Tetratricopeptide repeat domain"/>
    <property type="match status" value="1"/>
</dbReference>
<evidence type="ECO:0000256" key="3">
    <source>
        <dbReference type="ARBA" id="ARBA00022803"/>
    </source>
</evidence>
<dbReference type="InterPro" id="IPR019734">
    <property type="entry name" value="TPR_rpt"/>
</dbReference>
<protein>
    <recommendedName>
        <fullName evidence="4">peptidylprolyl isomerase</fullName>
        <ecNumber evidence="4">5.2.1.8</ecNumber>
    </recommendedName>
</protein>
<dbReference type="GO" id="GO:0000795">
    <property type="term" value="C:synaptonemal complex"/>
    <property type="evidence" value="ECO:0007669"/>
    <property type="project" value="Ensembl"/>
</dbReference>
<dbReference type="GO" id="GO:0001650">
    <property type="term" value="C:fibrillar center"/>
    <property type="evidence" value="ECO:0007669"/>
    <property type="project" value="Ensembl"/>
</dbReference>
<accession>A0A8D0DNK8</accession>
<sequence length="343" mass="38816">MRGGRGGGARGGWRSWDEPSPNGVCLQLGEEGGGAESPFHRLAQRMQDLTGDRGVLKEIIRAGSGDLVPADASVLVKFSGYLEHRDRPFDTNCFRKNPRLMKLGEDITLGGLELGLLTMKKGELARFLFQPAYAFGAVGCPPLIPASATVLFEVELLDFLDTAESDQFFELTHEQQDRFPLQKVLKVAETEREFGNYLFRQKYFMDAMERYKRASSILDRPSAKKDERVKIDAAKLLIFLNLSLTYLKLDRPTRALAYGEKALELDKKNAKALFRCGQACLSLTEYERARDFLVKAQKVQPFNRDINNELKKLASCYQEYVVKEKEMCCKMFASLNVRPQDQT</sequence>
<dbReference type="Pfam" id="PF00254">
    <property type="entry name" value="FKBP_C"/>
    <property type="match status" value="1"/>
</dbReference>
<dbReference type="Gene3D" id="3.10.50.40">
    <property type="match status" value="1"/>
</dbReference>
<dbReference type="GO" id="GO:0042802">
    <property type="term" value="F:identical protein binding"/>
    <property type="evidence" value="ECO:0007669"/>
    <property type="project" value="Ensembl"/>
</dbReference>
<dbReference type="EC" id="5.2.1.8" evidence="4"/>
<dbReference type="Proteomes" id="UP000694421">
    <property type="component" value="Unplaced"/>
</dbReference>
<dbReference type="InterPro" id="IPR001179">
    <property type="entry name" value="PPIase_FKBP_dom"/>
</dbReference>
<evidence type="ECO:0000313" key="8">
    <source>
        <dbReference type="Ensembl" id="ENSSMRP00000010947.1"/>
    </source>
</evidence>
<dbReference type="SMART" id="SM00028">
    <property type="entry name" value="TPR"/>
    <property type="match status" value="3"/>
</dbReference>
<evidence type="ECO:0000256" key="6">
    <source>
        <dbReference type="SAM" id="MobiDB-lite"/>
    </source>
</evidence>
<comment type="catalytic activity">
    <reaction evidence="4">
        <text>[protein]-peptidylproline (omega=180) = [protein]-peptidylproline (omega=0)</text>
        <dbReference type="Rhea" id="RHEA:16237"/>
        <dbReference type="Rhea" id="RHEA-COMP:10747"/>
        <dbReference type="Rhea" id="RHEA-COMP:10748"/>
        <dbReference type="ChEBI" id="CHEBI:83833"/>
        <dbReference type="ChEBI" id="CHEBI:83834"/>
        <dbReference type="EC" id="5.2.1.8"/>
    </reaction>
</comment>
<evidence type="ECO:0000256" key="4">
    <source>
        <dbReference type="PROSITE-ProRule" id="PRU00277"/>
    </source>
</evidence>
<dbReference type="GO" id="GO:0034587">
    <property type="term" value="P:piRNA processing"/>
    <property type="evidence" value="ECO:0007669"/>
    <property type="project" value="Ensembl"/>
</dbReference>
<dbReference type="GO" id="GO:0045171">
    <property type="term" value="C:intercellular bridge"/>
    <property type="evidence" value="ECO:0007669"/>
    <property type="project" value="Ensembl"/>
</dbReference>
<dbReference type="AlphaFoldDB" id="A0A8D0DNK8"/>
<feature type="compositionally biased region" description="Gly residues" evidence="6">
    <location>
        <begin position="1"/>
        <end position="11"/>
    </location>
</feature>
<dbReference type="PANTHER" id="PTHR46674">
    <property type="entry name" value="INACTIVE PEPTIDYL-PROLYL CIS-TRANS ISOMERASE FKBP6"/>
    <property type="match status" value="1"/>
</dbReference>
<dbReference type="PROSITE" id="PS50005">
    <property type="entry name" value="TPR"/>
    <property type="match status" value="2"/>
</dbReference>
<evidence type="ECO:0000256" key="5">
    <source>
        <dbReference type="PROSITE-ProRule" id="PRU00339"/>
    </source>
</evidence>
<evidence type="ECO:0000313" key="9">
    <source>
        <dbReference type="Proteomes" id="UP000694421"/>
    </source>
</evidence>
<dbReference type="PANTHER" id="PTHR46674:SF1">
    <property type="entry name" value="INACTIVE PEPTIDYL-PROLYL CIS-TRANS ISOMERASE FKBP6"/>
    <property type="match status" value="1"/>
</dbReference>
<feature type="repeat" description="TPR" evidence="5">
    <location>
        <begin position="236"/>
        <end position="269"/>
    </location>
</feature>
<dbReference type="OMA" id="CHRMFTP"/>
<name>A0A8D0DNK8_SALMN</name>
<dbReference type="GO" id="GO:0045070">
    <property type="term" value="P:positive regulation of viral genome replication"/>
    <property type="evidence" value="ECO:0007669"/>
    <property type="project" value="Ensembl"/>
</dbReference>
<dbReference type="Pfam" id="PF14559">
    <property type="entry name" value="TPR_19"/>
    <property type="match status" value="1"/>
</dbReference>
<dbReference type="FunFam" id="3.10.50.40:FF:000030">
    <property type="entry name" value="Peptidylprolyl isomerase"/>
    <property type="match status" value="1"/>
</dbReference>
<feature type="repeat" description="TPR" evidence="5">
    <location>
        <begin position="270"/>
        <end position="303"/>
    </location>
</feature>
<dbReference type="InterPro" id="IPR046357">
    <property type="entry name" value="PPIase_dom_sf"/>
</dbReference>
<keyword evidence="9" id="KW-1185">Reference proteome</keyword>
<dbReference type="InterPro" id="IPR042282">
    <property type="entry name" value="FKBP6/shu"/>
</dbReference>
<reference evidence="8" key="1">
    <citation type="submission" date="2025-08" db="UniProtKB">
        <authorList>
            <consortium name="Ensembl"/>
        </authorList>
    </citation>
    <scope>IDENTIFICATION</scope>
</reference>
<evidence type="ECO:0000259" key="7">
    <source>
        <dbReference type="PROSITE" id="PS50059"/>
    </source>
</evidence>
<dbReference type="GO" id="GO:0007283">
    <property type="term" value="P:spermatogenesis"/>
    <property type="evidence" value="ECO:0007669"/>
    <property type="project" value="Ensembl"/>
</dbReference>
<dbReference type="SUPFAM" id="SSF54534">
    <property type="entry name" value="FKBP-like"/>
    <property type="match status" value="1"/>
</dbReference>
<dbReference type="Ensembl" id="ENSSMRT00000012753.1">
    <property type="protein sequence ID" value="ENSSMRP00000010947.1"/>
    <property type="gene ID" value="ENSSMRG00000008643.1"/>
</dbReference>
<dbReference type="GeneTree" id="ENSGT00940000158514"/>
<dbReference type="GO" id="GO:0051321">
    <property type="term" value="P:meiotic cell cycle"/>
    <property type="evidence" value="ECO:0007669"/>
    <property type="project" value="Ensembl"/>
</dbReference>
<keyword evidence="2" id="KW-0677">Repeat</keyword>
<feature type="domain" description="PPIase FKBP-type" evidence="7">
    <location>
        <begin position="71"/>
        <end position="160"/>
    </location>
</feature>